<evidence type="ECO:0000313" key="2">
    <source>
        <dbReference type="EMBL" id="EKX69027.1"/>
    </source>
</evidence>
<comment type="caution">
    <text evidence="2">The sequence shown here is derived from an EMBL/GenBank/DDBJ whole genome shotgun (WGS) entry which is preliminary data.</text>
</comment>
<feature type="compositionally biased region" description="Basic and acidic residues" evidence="1">
    <location>
        <begin position="119"/>
        <end position="159"/>
    </location>
</feature>
<reference evidence="2 3" key="1">
    <citation type="submission" date="2012-11" db="EMBL/GenBank/DDBJ databases">
        <authorList>
            <person name="Huguet-Tapia J.C."/>
            <person name="Durkin A.S."/>
            <person name="Pettis G.S."/>
            <person name="Badger J.H."/>
        </authorList>
    </citation>
    <scope>NUCLEOTIDE SEQUENCE [LARGE SCALE GENOMIC DNA]</scope>
    <source>
        <strain evidence="2 3">91-03</strain>
    </source>
</reference>
<evidence type="ECO:0000256" key="1">
    <source>
        <dbReference type="SAM" id="MobiDB-lite"/>
    </source>
</evidence>
<feature type="compositionally biased region" description="Basic residues" evidence="1">
    <location>
        <begin position="70"/>
        <end position="81"/>
    </location>
</feature>
<dbReference type="EMBL" id="AEJC01000040">
    <property type="protein sequence ID" value="EKX69027.1"/>
    <property type="molecule type" value="Genomic_DNA"/>
</dbReference>
<protein>
    <submittedName>
        <fullName evidence="2">Uncharacterized protein</fullName>
    </submittedName>
</protein>
<accession>L1L7X7</accession>
<gene>
    <name evidence="2" type="ORF">STRIP9103_09099</name>
</gene>
<feature type="compositionally biased region" description="Basic and acidic residues" evidence="1">
    <location>
        <begin position="25"/>
        <end position="34"/>
    </location>
</feature>
<dbReference type="AlphaFoldDB" id="L1L7X7"/>
<evidence type="ECO:0000313" key="3">
    <source>
        <dbReference type="Proteomes" id="UP000010411"/>
    </source>
</evidence>
<organism evidence="2 3">
    <name type="scientific">Streptomyces ipomoeae 91-03</name>
    <dbReference type="NCBI Taxonomy" id="698759"/>
    <lineage>
        <taxon>Bacteria</taxon>
        <taxon>Bacillati</taxon>
        <taxon>Actinomycetota</taxon>
        <taxon>Actinomycetes</taxon>
        <taxon>Kitasatosporales</taxon>
        <taxon>Streptomycetaceae</taxon>
        <taxon>Streptomyces</taxon>
    </lineage>
</organism>
<proteinExistence type="predicted"/>
<dbReference type="Proteomes" id="UP000010411">
    <property type="component" value="Unassembled WGS sequence"/>
</dbReference>
<keyword evidence="3" id="KW-1185">Reference proteome</keyword>
<feature type="compositionally biased region" description="Basic and acidic residues" evidence="1">
    <location>
        <begin position="171"/>
        <end position="183"/>
    </location>
</feature>
<name>L1L7X7_9ACTN</name>
<feature type="compositionally biased region" description="Basic residues" evidence="1">
    <location>
        <begin position="1"/>
        <end position="12"/>
    </location>
</feature>
<feature type="region of interest" description="Disordered" evidence="1">
    <location>
        <begin position="1"/>
        <end position="232"/>
    </location>
</feature>
<feature type="compositionally biased region" description="Low complexity" evidence="1">
    <location>
        <begin position="190"/>
        <end position="204"/>
    </location>
</feature>
<sequence>MFQRPCPRRRGKREAPGRPYVGPGDRSDDAEPPHHPGRYGSRGSAQGAGGDQRHRHSRVGAVEQPGGRQRGGHVGRRHGGRKMMPGVPVSEGRRRMGAHGVRHVADPVAMAVPGLGQGEVERPLSDERARHDRGRGETAAGDRPDEGELRDRENGDQAPRHRAPGDPVMAEGREYAADEREQPGPDACLRTTRPRTPAPAVVPRHVITPCHGPSEARPFRRPGPWRCRRGRL</sequence>